<dbReference type="GO" id="GO:0016491">
    <property type="term" value="F:oxidoreductase activity"/>
    <property type="evidence" value="ECO:0007669"/>
    <property type="project" value="InterPro"/>
</dbReference>
<evidence type="ECO:0000256" key="2">
    <source>
        <dbReference type="SAM" id="MobiDB-lite"/>
    </source>
</evidence>
<sequence>MSHQGIFRYLPPNAKPASAKEAYLLPSLSEFSSVVTLPLTDLKPTLDLGDASPYKLSVHGFTARRHHSALHAEPFGHASWKDGKALRDVHFPEVEEFVKSLTGCKTAVVSAAVVRTQPYSEGTGDSSSSADDGGKGRGEREGEEGDEGSGSGATPEFPPIVGLDKSNTVSPAPKVHLDLTPKGARLHIRKYAHQVASAAEHVITAENALLSSGVRLEDLKDHYHEAGVPRFALFSIWRPIKTVKRDPLALAPANKFPEEDYVVSAQLEPLDRTIPAHLSRVIGLQGPEAASASVSASTLAPCSSEETTYDTEGYLAYAPKDGEQGGAHDWHFIADQEPSEVLVIQLFDNEMEANARAPRRDGGKGGLGVGGTVHSAFELVGQDGAGEARESIEVRVAAFW</sequence>
<gene>
    <name evidence="3" type="primary">chyM</name>
    <name evidence="3" type="ORF">CTRI78_v007269</name>
</gene>
<evidence type="ECO:0000256" key="1">
    <source>
        <dbReference type="ARBA" id="ARBA00023604"/>
    </source>
</evidence>
<feature type="compositionally biased region" description="Low complexity" evidence="2">
    <location>
        <begin position="120"/>
        <end position="131"/>
    </location>
</feature>
<dbReference type="EMBL" id="RYZW01000075">
    <property type="protein sequence ID" value="TDZ53005.1"/>
    <property type="molecule type" value="Genomic_DNA"/>
</dbReference>
<comment type="similarity">
    <text evidence="1">Belongs to the asaB hydroxylase/desaturase family.</text>
</comment>
<accession>A0A4R8R9Q8</accession>
<dbReference type="Proteomes" id="UP000295703">
    <property type="component" value="Unassembled WGS sequence"/>
</dbReference>
<dbReference type="InterPro" id="IPR044053">
    <property type="entry name" value="AsaB-like"/>
</dbReference>
<dbReference type="STRING" id="5466.A0A4R8R9Q8"/>
<dbReference type="PANTHER" id="PTHR34598:SF3">
    <property type="entry name" value="OXIDOREDUCTASE AN1597"/>
    <property type="match status" value="1"/>
</dbReference>
<dbReference type="PANTHER" id="PTHR34598">
    <property type="entry name" value="BLL6449 PROTEIN"/>
    <property type="match status" value="1"/>
</dbReference>
<organism evidence="3 4">
    <name type="scientific">Colletotrichum trifolii</name>
    <dbReference type="NCBI Taxonomy" id="5466"/>
    <lineage>
        <taxon>Eukaryota</taxon>
        <taxon>Fungi</taxon>
        <taxon>Dikarya</taxon>
        <taxon>Ascomycota</taxon>
        <taxon>Pezizomycotina</taxon>
        <taxon>Sordariomycetes</taxon>
        <taxon>Hypocreomycetidae</taxon>
        <taxon>Glomerellales</taxon>
        <taxon>Glomerellaceae</taxon>
        <taxon>Colletotrichum</taxon>
        <taxon>Colletotrichum orbiculare species complex</taxon>
    </lineage>
</organism>
<comment type="caution">
    <text evidence="3">The sequence shown here is derived from an EMBL/GenBank/DDBJ whole genome shotgun (WGS) entry which is preliminary data.</text>
</comment>
<name>A0A4R8R9Q8_COLTR</name>
<evidence type="ECO:0000313" key="4">
    <source>
        <dbReference type="Proteomes" id="UP000295703"/>
    </source>
</evidence>
<proteinExistence type="inferred from homology"/>
<dbReference type="AlphaFoldDB" id="A0A4R8R9Q8"/>
<evidence type="ECO:0000313" key="3">
    <source>
        <dbReference type="EMBL" id="TDZ53005.1"/>
    </source>
</evidence>
<reference evidence="3 4" key="1">
    <citation type="submission" date="2018-12" db="EMBL/GenBank/DDBJ databases">
        <title>Genome sequence and assembly of Colletotrichum trifolii.</title>
        <authorList>
            <person name="Gan P."/>
            <person name="Shirasu K."/>
        </authorList>
    </citation>
    <scope>NUCLEOTIDE SEQUENCE [LARGE SCALE GENOMIC DNA]</scope>
    <source>
        <strain evidence="3 4">543-2</strain>
    </source>
</reference>
<protein>
    <submittedName>
        <fullName evidence="3">Oxidoreductase chyM</fullName>
    </submittedName>
</protein>
<keyword evidence="4" id="KW-1185">Reference proteome</keyword>
<feature type="region of interest" description="Disordered" evidence="2">
    <location>
        <begin position="118"/>
        <end position="176"/>
    </location>
</feature>